<organism evidence="1 2">
    <name type="scientific">Candida boidinii</name>
    <name type="common">Yeast</name>
    <dbReference type="NCBI Taxonomy" id="5477"/>
    <lineage>
        <taxon>Eukaryota</taxon>
        <taxon>Fungi</taxon>
        <taxon>Dikarya</taxon>
        <taxon>Ascomycota</taxon>
        <taxon>Saccharomycotina</taxon>
        <taxon>Pichiomycetes</taxon>
        <taxon>Pichiales</taxon>
        <taxon>Pichiaceae</taxon>
        <taxon>Ogataea</taxon>
        <taxon>Ogataea/Candida clade</taxon>
    </lineage>
</organism>
<accession>A0ACB5TT41</accession>
<reference evidence="1" key="1">
    <citation type="submission" date="2023-04" db="EMBL/GenBank/DDBJ databases">
        <title>Candida boidinii NBRC 1967.</title>
        <authorList>
            <person name="Ichikawa N."/>
            <person name="Sato H."/>
            <person name="Tonouchi N."/>
        </authorList>
    </citation>
    <scope>NUCLEOTIDE SEQUENCE</scope>
    <source>
        <strain evidence="1">NBRC 1967</strain>
    </source>
</reference>
<keyword evidence="2" id="KW-1185">Reference proteome</keyword>
<proteinExistence type="predicted"/>
<dbReference type="EMBL" id="BSXV01001826">
    <property type="protein sequence ID" value="GME94060.1"/>
    <property type="molecule type" value="Genomic_DNA"/>
</dbReference>
<dbReference type="Proteomes" id="UP001165101">
    <property type="component" value="Unassembled WGS sequence"/>
</dbReference>
<comment type="caution">
    <text evidence="1">The sequence shown here is derived from an EMBL/GenBank/DDBJ whole genome shotgun (WGS) entry which is preliminary data.</text>
</comment>
<evidence type="ECO:0000313" key="2">
    <source>
        <dbReference type="Proteomes" id="UP001165101"/>
    </source>
</evidence>
<sequence>MSDANYQKGRDDNVKEFNERKAKQYDEMIKFSGVLLANSLLRYKTSNHVTDSNKIYKTKENVLPELNENLPLFPKDKPIKILDFACGTGFIAEILAPYLSKDSELYGIDISENQLNLFNNRSNEIKLKYPILKEFQGKPFDILDNKFNTDKNYLKPEWLIENSFDIIYCSYSYHHFPDPDKFTNILSKYLKKNGYFIILDFYDKEYEELGGNDIDQTHSHSHSHDDSHSHSHSHGHSHSHSHSHSGDGAHSHAVSHSGGIPPAELAAMLESAGLVSAEHGIAFRFEDWFNEKSVMNHMPPRAAEMIKTTRPTRVNASSGANEYLFPRAVVFAAAQRP</sequence>
<evidence type="ECO:0000313" key="1">
    <source>
        <dbReference type="EMBL" id="GME94060.1"/>
    </source>
</evidence>
<protein>
    <submittedName>
        <fullName evidence="1">Unnamed protein product</fullName>
    </submittedName>
</protein>
<gene>
    <name evidence="1" type="ORF">Cboi01_000337500</name>
</gene>
<name>A0ACB5TT41_CANBO</name>